<dbReference type="InterPro" id="IPR037294">
    <property type="entry name" value="ABC_BtuC-like"/>
</dbReference>
<gene>
    <name evidence="9" type="ORF">GCM10010528_02180</name>
</gene>
<name>A0ABP6KYW6_9ACTN</name>
<dbReference type="Pfam" id="PF01032">
    <property type="entry name" value="FecCD"/>
    <property type="match status" value="1"/>
</dbReference>
<evidence type="ECO:0000256" key="7">
    <source>
        <dbReference type="ARBA" id="ARBA00023136"/>
    </source>
</evidence>
<feature type="transmembrane region" description="Helical" evidence="8">
    <location>
        <begin position="300"/>
        <end position="321"/>
    </location>
</feature>
<keyword evidence="3" id="KW-0813">Transport</keyword>
<evidence type="ECO:0000256" key="8">
    <source>
        <dbReference type="SAM" id="Phobius"/>
    </source>
</evidence>
<dbReference type="SUPFAM" id="SSF81345">
    <property type="entry name" value="ABC transporter involved in vitamin B12 uptake, BtuC"/>
    <property type="match status" value="1"/>
</dbReference>
<evidence type="ECO:0000313" key="9">
    <source>
        <dbReference type="EMBL" id="GAA3023713.1"/>
    </source>
</evidence>
<evidence type="ECO:0000256" key="4">
    <source>
        <dbReference type="ARBA" id="ARBA00022475"/>
    </source>
</evidence>
<evidence type="ECO:0000256" key="3">
    <source>
        <dbReference type="ARBA" id="ARBA00022448"/>
    </source>
</evidence>
<proteinExistence type="inferred from homology"/>
<evidence type="ECO:0000256" key="5">
    <source>
        <dbReference type="ARBA" id="ARBA00022692"/>
    </source>
</evidence>
<comment type="subcellular location">
    <subcellularLocation>
        <location evidence="1">Cell membrane</location>
        <topology evidence="1">Multi-pass membrane protein</topology>
    </subcellularLocation>
</comment>
<reference evidence="10" key="1">
    <citation type="journal article" date="2019" name="Int. J. Syst. Evol. Microbiol.">
        <title>The Global Catalogue of Microorganisms (GCM) 10K type strain sequencing project: providing services to taxonomists for standard genome sequencing and annotation.</title>
        <authorList>
            <consortium name="The Broad Institute Genomics Platform"/>
            <consortium name="The Broad Institute Genome Sequencing Center for Infectious Disease"/>
            <person name="Wu L."/>
            <person name="Ma J."/>
        </authorList>
    </citation>
    <scope>NUCLEOTIDE SEQUENCE [LARGE SCALE GENOMIC DNA]</scope>
    <source>
        <strain evidence="10">JCM 14234</strain>
    </source>
</reference>
<accession>A0ABP6KYW6</accession>
<evidence type="ECO:0000256" key="2">
    <source>
        <dbReference type="ARBA" id="ARBA00007935"/>
    </source>
</evidence>
<keyword evidence="4" id="KW-1003">Cell membrane</keyword>
<keyword evidence="5 8" id="KW-0812">Transmembrane</keyword>
<dbReference type="CDD" id="cd06550">
    <property type="entry name" value="TM_ABC_iron-siderophores_like"/>
    <property type="match status" value="1"/>
</dbReference>
<keyword evidence="6 8" id="KW-1133">Transmembrane helix</keyword>
<feature type="transmembrane region" description="Helical" evidence="8">
    <location>
        <begin position="28"/>
        <end position="49"/>
    </location>
</feature>
<dbReference type="Gene3D" id="1.10.3470.10">
    <property type="entry name" value="ABC transporter involved in vitamin B12 uptake, BtuC"/>
    <property type="match status" value="1"/>
</dbReference>
<feature type="transmembrane region" description="Helical" evidence="8">
    <location>
        <begin position="82"/>
        <end position="100"/>
    </location>
</feature>
<feature type="transmembrane region" description="Helical" evidence="8">
    <location>
        <begin position="212"/>
        <end position="232"/>
    </location>
</feature>
<feature type="transmembrane region" description="Helical" evidence="8">
    <location>
        <begin position="112"/>
        <end position="133"/>
    </location>
</feature>
<dbReference type="Proteomes" id="UP001501035">
    <property type="component" value="Unassembled WGS sequence"/>
</dbReference>
<feature type="transmembrane region" description="Helical" evidence="8">
    <location>
        <begin position="164"/>
        <end position="185"/>
    </location>
</feature>
<protein>
    <submittedName>
        <fullName evidence="9">Iron chelate uptake ABC transporter family permease subunit</fullName>
    </submittedName>
</protein>
<evidence type="ECO:0000256" key="1">
    <source>
        <dbReference type="ARBA" id="ARBA00004651"/>
    </source>
</evidence>
<dbReference type="EMBL" id="BAAAVS010000001">
    <property type="protein sequence ID" value="GAA3023713.1"/>
    <property type="molecule type" value="Genomic_DNA"/>
</dbReference>
<keyword evidence="10" id="KW-1185">Reference proteome</keyword>
<feature type="transmembrane region" description="Helical" evidence="8">
    <location>
        <begin position="139"/>
        <end position="157"/>
    </location>
</feature>
<feature type="transmembrane region" description="Helical" evidence="8">
    <location>
        <begin position="327"/>
        <end position="348"/>
    </location>
</feature>
<sequence>MTGTVDFGRPQRTVRSGGFSERFDTRSAIVGALLVVALAVGVVAGLAAADDGVGLAELSAAVFGRADPAVDLAVWEWQLPRVLAAMVLGAAMACAGGIFQMLTRNPLGSPDLIGFGVGSYTGALVASLVLGLGFAGMSAFALVGGLATAAVVYALAFRSGISGFRLVITGVAISAMLASINYWLILRSDLDEAMLAAQWGAGTLDTPVARDWSFLGPAFVIAGALLAALALLSHRTRILDLGPDLALALGAQTRPISVALPVIGVALIAVATTITGPVAFVALSAPHIARRLCRSGHTPWVVTALVGALLLLLGDIVAQWVSAVVGATLPVGVVTVCLGGVYLCYLLFTEMRRTRG</sequence>
<organism evidence="9 10">
    <name type="scientific">Gordonia defluvii</name>
    <dbReference type="NCBI Taxonomy" id="283718"/>
    <lineage>
        <taxon>Bacteria</taxon>
        <taxon>Bacillati</taxon>
        <taxon>Actinomycetota</taxon>
        <taxon>Actinomycetes</taxon>
        <taxon>Mycobacteriales</taxon>
        <taxon>Gordoniaceae</taxon>
        <taxon>Gordonia</taxon>
    </lineage>
</organism>
<comment type="similarity">
    <text evidence="2">Belongs to the binding-protein-dependent transport system permease family. FecCD subfamily.</text>
</comment>
<evidence type="ECO:0000313" key="10">
    <source>
        <dbReference type="Proteomes" id="UP001501035"/>
    </source>
</evidence>
<dbReference type="InterPro" id="IPR000522">
    <property type="entry name" value="ABC_transptr_permease_BtuC"/>
</dbReference>
<dbReference type="RefSeq" id="WP_290705179.1">
    <property type="nucleotide sequence ID" value="NZ_BAAAVS010000001.1"/>
</dbReference>
<dbReference type="PANTHER" id="PTHR30472:SF24">
    <property type="entry name" value="FERRIC ENTEROBACTIN TRANSPORT SYSTEM PERMEASE PROTEIN FEPG"/>
    <property type="match status" value="1"/>
</dbReference>
<keyword evidence="7 8" id="KW-0472">Membrane</keyword>
<dbReference type="PANTHER" id="PTHR30472">
    <property type="entry name" value="FERRIC ENTEROBACTIN TRANSPORT SYSTEM PERMEASE PROTEIN"/>
    <property type="match status" value="1"/>
</dbReference>
<comment type="caution">
    <text evidence="9">The sequence shown here is derived from an EMBL/GenBank/DDBJ whole genome shotgun (WGS) entry which is preliminary data.</text>
</comment>
<evidence type="ECO:0000256" key="6">
    <source>
        <dbReference type="ARBA" id="ARBA00022989"/>
    </source>
</evidence>